<dbReference type="InterPro" id="IPR011650">
    <property type="entry name" value="Peptidase_M20_dimer"/>
</dbReference>
<dbReference type="Gene3D" id="3.40.630.10">
    <property type="entry name" value="Zn peptidases"/>
    <property type="match status" value="1"/>
</dbReference>
<dbReference type="NCBIfam" id="TIGR01879">
    <property type="entry name" value="hydantase"/>
    <property type="match status" value="1"/>
</dbReference>
<dbReference type="PANTHER" id="PTHR32494:SF5">
    <property type="entry name" value="ALLANTOATE AMIDOHYDROLASE"/>
    <property type="match status" value="1"/>
</dbReference>
<dbReference type="SUPFAM" id="SSF55031">
    <property type="entry name" value="Bacterial exopeptidase dimerisation domain"/>
    <property type="match status" value="1"/>
</dbReference>
<dbReference type="eggNOG" id="arCOG01109">
    <property type="taxonomic scope" value="Archaea"/>
</dbReference>
<evidence type="ECO:0000259" key="2">
    <source>
        <dbReference type="Pfam" id="PF07687"/>
    </source>
</evidence>
<evidence type="ECO:0000256" key="1">
    <source>
        <dbReference type="ARBA" id="ARBA00022801"/>
    </source>
</evidence>
<dbReference type="PATRIC" id="fig|795797.18.peg.3579"/>
<dbReference type="InterPro" id="IPR010158">
    <property type="entry name" value="Amidase_Cbmase"/>
</dbReference>
<proteinExistence type="predicted"/>
<feature type="domain" description="Peptidase M20 dimerisation" evidence="2">
    <location>
        <begin position="73"/>
        <end position="175"/>
    </location>
</feature>
<dbReference type="Pfam" id="PF07687">
    <property type="entry name" value="M20_dimer"/>
    <property type="match status" value="1"/>
</dbReference>
<keyword evidence="1" id="KW-0378">Hydrolase</keyword>
<geneLocation type="plasmid" evidence="3 5">
    <name>2</name>
</geneLocation>
<dbReference type="InterPro" id="IPR036264">
    <property type="entry name" value="Bact_exopeptidase_dim_dom"/>
</dbReference>
<evidence type="ECO:0000313" key="5">
    <source>
        <dbReference type="Proteomes" id="UP000000390"/>
    </source>
</evidence>
<name>D8JCC5_HALJB</name>
<dbReference type="InterPro" id="IPR002933">
    <property type="entry name" value="Peptidase_M20"/>
</dbReference>
<dbReference type="HOGENOM" id="CLU_024588_5_0_2"/>
<accession>D8JCC5</accession>
<evidence type="ECO:0000313" key="6">
    <source>
        <dbReference type="Proteomes" id="UP000011645"/>
    </source>
</evidence>
<dbReference type="SUPFAM" id="SSF53187">
    <property type="entry name" value="Zn-dependent exopeptidases"/>
    <property type="match status" value="1"/>
</dbReference>
<dbReference type="AlphaFoldDB" id="D8JCC5"/>
<keyword evidence="6" id="KW-1185">Reference proteome</keyword>
<dbReference type="Gene3D" id="3.30.70.360">
    <property type="match status" value="1"/>
</dbReference>
<dbReference type="EMBL" id="CP002064">
    <property type="protein sequence ID" value="ADJ17032.1"/>
    <property type="molecule type" value="Genomic_DNA"/>
</dbReference>
<sequence length="275" mass="30086">MGSGVFTDKFETEEILSNTDRDGISVEAALQNIGYDGESPAKPMEDIHAYLEVHIEQGPVLEQNETNVGIVDGVFGMSWLEATIYGEADHAGPSPIHSRNDALVAAADAVTAIRRLSNRFSDDVVTTVGEFSVSPDSINVVPDEVTFSIDLRSYDDDTVARGVEHIEKELETVCEREGTEFELEELWRIPHTEFSPTVCDIVTEAATESDCSYQRIIGGAGHDANYLNDITDAALLFVPSVDGKTHNEAEFTEWEDILAGVDVFARATNQLADQN</sequence>
<dbReference type="Proteomes" id="UP000011645">
    <property type="component" value="Unassembled WGS sequence"/>
</dbReference>
<organism evidence="3 5">
    <name type="scientific">Halalkalicoccus jeotgali (strain DSM 18796 / CECT 7217 / JCM 14584 / KCTC 4019 / B3)</name>
    <dbReference type="NCBI Taxonomy" id="795797"/>
    <lineage>
        <taxon>Archaea</taxon>
        <taxon>Methanobacteriati</taxon>
        <taxon>Methanobacteriota</taxon>
        <taxon>Stenosarchaea group</taxon>
        <taxon>Halobacteria</taxon>
        <taxon>Halobacteriales</taxon>
        <taxon>Halococcaceae</taxon>
        <taxon>Halalkalicoccus</taxon>
    </lineage>
</organism>
<protein>
    <submittedName>
        <fullName evidence="3">Amidase, hydantoinase/carbamoylase family protein</fullName>
    </submittedName>
</protein>
<keyword evidence="3" id="KW-0614">Plasmid</keyword>
<reference evidence="3 5" key="1">
    <citation type="journal article" date="2010" name="J. Bacteriol.">
        <title>Complete genome sequence of Halalkalicoccus jeotgali B3(T), an extremely halophilic archaeon.</title>
        <authorList>
            <person name="Roh S.W."/>
            <person name="Nam Y.D."/>
            <person name="Nam S.H."/>
            <person name="Choi S.H."/>
            <person name="Park H.S."/>
            <person name="Bae J.W."/>
        </authorList>
    </citation>
    <scope>NUCLEOTIDE SEQUENCE [LARGE SCALE GENOMIC DNA]</scope>
    <source>
        <strain evidence="3">B3</strain>
        <strain evidence="5">DSM 18796 / CECT 7217 / JCM 14584 / KCTC 4019 / B3</strain>
        <plasmid evidence="5">2</plasmid>
    </source>
</reference>
<evidence type="ECO:0000313" key="4">
    <source>
        <dbReference type="EMBL" id="ELY38805.1"/>
    </source>
</evidence>
<dbReference type="KEGG" id="hje:HacjB3_18448"/>
<reference evidence="4 6" key="2">
    <citation type="journal article" date="2014" name="PLoS Genet.">
        <title>Phylogenetically driven sequencing of extremely halophilic archaea reveals strategies for static and dynamic osmo-response.</title>
        <authorList>
            <person name="Becker E.A."/>
            <person name="Seitzer P.M."/>
            <person name="Tritt A."/>
            <person name="Larsen D."/>
            <person name="Krusor M."/>
            <person name="Yao A.I."/>
            <person name="Wu D."/>
            <person name="Madern D."/>
            <person name="Eisen J.A."/>
            <person name="Darling A.E."/>
            <person name="Facciotti M.T."/>
        </authorList>
    </citation>
    <scope>NUCLEOTIDE SEQUENCE [LARGE SCALE GENOMIC DNA]</scope>
    <source>
        <strain evidence="4">B3</strain>
        <strain evidence="6">DSM 18796 / CECT 7217 / JCM 14584 / KCTC 4019 / B3</strain>
    </source>
</reference>
<gene>
    <name evidence="3" type="ordered locus">HacjB3_18448</name>
    <name evidence="4" type="ORF">C497_06469</name>
</gene>
<dbReference type="Proteomes" id="UP000000390">
    <property type="component" value="Plasmid 2"/>
</dbReference>
<dbReference type="PANTHER" id="PTHR32494">
    <property type="entry name" value="ALLANTOATE DEIMINASE-RELATED"/>
    <property type="match status" value="1"/>
</dbReference>
<dbReference type="EMBL" id="AOHV01000019">
    <property type="protein sequence ID" value="ELY38805.1"/>
    <property type="molecule type" value="Genomic_DNA"/>
</dbReference>
<evidence type="ECO:0000313" key="3">
    <source>
        <dbReference type="EMBL" id="ADJ17032.1"/>
    </source>
</evidence>
<dbReference type="GO" id="GO:0016813">
    <property type="term" value="F:hydrolase activity, acting on carbon-nitrogen (but not peptide) bonds, in linear amidines"/>
    <property type="evidence" value="ECO:0007669"/>
    <property type="project" value="InterPro"/>
</dbReference>
<dbReference type="Pfam" id="PF01546">
    <property type="entry name" value="Peptidase_M20"/>
    <property type="match status" value="1"/>
</dbReference>